<sequence>MNENKIVKLDPSKIIHIHAKDPENIELHECVDAAVDLIKHYLFERNFDKAKELVTVFLSVIPSKKINEIDDLILKQFIINALAEDQDIPHFLTGENAELLYDFMTYGTDDNCITRKEKYTLPNLPPLLPRHFFSANEYAAEIALDFLMYSNLNFLVKSKKLGNKYVMNDFISGMEEKDNNLFLNALTSIILKIFKEYEKRDIKLSFEGKPLSKLDLTKNTFSVYIRTFFKAEIDEMGSLTYMLDDDEFLNMLKLSYRSLIKSDFIDLSLSDKLTVLQILFILIVEMNVFDENRKKFIENGNVPQTVIKEGHQNITKIKKQIEDLENEIEVINNNENFNNEGENKRHILNEKNKKLRQLKKELASCEDKLYLIEEKKNFSDFILWNKSSSIIGRDRAFNIYKISIGYDFIYVMKPRNAKYGFSKKEYNNTFKECSTIDDMLISKISPITKMKCDGYDYFYVDTVDKLDKIFKSLDYRGIRERDLIKNLQEVIPLAKTHMENYEKKISL</sequence>
<comment type="subcellular location">
    <subcellularLocation>
        <location evidence="1">Nucleus</location>
    </subcellularLocation>
</comment>
<dbReference type="Pfam" id="PF15613">
    <property type="entry name" value="WSD"/>
    <property type="match status" value="1"/>
</dbReference>
<keyword evidence="2" id="KW-0539">Nucleus</keyword>
<protein>
    <submittedName>
        <fullName evidence="6">WSD domain-containing protein</fullName>
    </submittedName>
</protein>
<organism evidence="5 6">
    <name type="scientific">Parastrongyloides trichosuri</name>
    <name type="common">Possum-specific nematode worm</name>
    <dbReference type="NCBI Taxonomy" id="131310"/>
    <lineage>
        <taxon>Eukaryota</taxon>
        <taxon>Metazoa</taxon>
        <taxon>Ecdysozoa</taxon>
        <taxon>Nematoda</taxon>
        <taxon>Chromadorea</taxon>
        <taxon>Rhabditida</taxon>
        <taxon>Tylenchina</taxon>
        <taxon>Panagrolaimomorpha</taxon>
        <taxon>Strongyloidoidea</taxon>
        <taxon>Strongyloididae</taxon>
        <taxon>Parastrongyloides</taxon>
    </lineage>
</organism>
<accession>A0A0N5A1V1</accession>
<keyword evidence="5" id="KW-1185">Reference proteome</keyword>
<feature type="coiled-coil region" evidence="3">
    <location>
        <begin position="307"/>
        <end position="375"/>
    </location>
</feature>
<proteinExistence type="predicted"/>
<evidence type="ECO:0000313" key="5">
    <source>
        <dbReference type="Proteomes" id="UP000038045"/>
    </source>
</evidence>
<dbReference type="GO" id="GO:0005634">
    <property type="term" value="C:nucleus"/>
    <property type="evidence" value="ECO:0007669"/>
    <property type="project" value="UniProtKB-SubCell"/>
</dbReference>
<feature type="domain" description="WHIM2" evidence="4">
    <location>
        <begin position="389"/>
        <end position="489"/>
    </location>
</feature>
<evidence type="ECO:0000256" key="2">
    <source>
        <dbReference type="ARBA" id="ARBA00023242"/>
    </source>
</evidence>
<name>A0A0N5A1V1_PARTI</name>
<reference evidence="6" key="1">
    <citation type="submission" date="2017-02" db="UniProtKB">
        <authorList>
            <consortium name="WormBaseParasite"/>
        </authorList>
    </citation>
    <scope>IDENTIFICATION</scope>
</reference>
<evidence type="ECO:0000313" key="6">
    <source>
        <dbReference type="WBParaSite" id="PTRK_0001559800.1"/>
    </source>
</evidence>
<evidence type="ECO:0000256" key="3">
    <source>
        <dbReference type="SAM" id="Coils"/>
    </source>
</evidence>
<keyword evidence="3" id="KW-0175">Coiled coil</keyword>
<dbReference type="AlphaFoldDB" id="A0A0N5A1V1"/>
<dbReference type="Proteomes" id="UP000038045">
    <property type="component" value="Unplaced"/>
</dbReference>
<dbReference type="WBParaSite" id="PTRK_0001559800.1">
    <property type="protein sequence ID" value="PTRK_0001559800.1"/>
    <property type="gene ID" value="PTRK_0001559800"/>
</dbReference>
<evidence type="ECO:0000259" key="4">
    <source>
        <dbReference type="Pfam" id="PF15613"/>
    </source>
</evidence>
<evidence type="ECO:0000256" key="1">
    <source>
        <dbReference type="ARBA" id="ARBA00004123"/>
    </source>
</evidence>
<dbReference type="InterPro" id="IPR028941">
    <property type="entry name" value="WHIM2_dom"/>
</dbReference>